<organism evidence="2 3">
    <name type="scientific">Portunus trituberculatus</name>
    <name type="common">Swimming crab</name>
    <name type="synonym">Neptunus trituberculatus</name>
    <dbReference type="NCBI Taxonomy" id="210409"/>
    <lineage>
        <taxon>Eukaryota</taxon>
        <taxon>Metazoa</taxon>
        <taxon>Ecdysozoa</taxon>
        <taxon>Arthropoda</taxon>
        <taxon>Crustacea</taxon>
        <taxon>Multicrustacea</taxon>
        <taxon>Malacostraca</taxon>
        <taxon>Eumalacostraca</taxon>
        <taxon>Eucarida</taxon>
        <taxon>Decapoda</taxon>
        <taxon>Pleocyemata</taxon>
        <taxon>Brachyura</taxon>
        <taxon>Eubrachyura</taxon>
        <taxon>Portunoidea</taxon>
        <taxon>Portunidae</taxon>
        <taxon>Portuninae</taxon>
        <taxon>Portunus</taxon>
    </lineage>
</organism>
<evidence type="ECO:0000313" key="3">
    <source>
        <dbReference type="Proteomes" id="UP000324222"/>
    </source>
</evidence>
<feature type="region of interest" description="Disordered" evidence="1">
    <location>
        <begin position="1"/>
        <end position="42"/>
    </location>
</feature>
<keyword evidence="3" id="KW-1185">Reference proteome</keyword>
<proteinExistence type="predicted"/>
<dbReference type="Proteomes" id="UP000324222">
    <property type="component" value="Unassembled WGS sequence"/>
</dbReference>
<dbReference type="EMBL" id="VSRR010070981">
    <property type="protein sequence ID" value="MPC86272.1"/>
    <property type="molecule type" value="Genomic_DNA"/>
</dbReference>
<gene>
    <name evidence="2" type="ORF">E2C01_081095</name>
</gene>
<reference evidence="2 3" key="1">
    <citation type="submission" date="2019-05" db="EMBL/GenBank/DDBJ databases">
        <title>Another draft genome of Portunus trituberculatus and its Hox gene families provides insights of decapod evolution.</title>
        <authorList>
            <person name="Jeong J.-H."/>
            <person name="Song I."/>
            <person name="Kim S."/>
            <person name="Choi T."/>
            <person name="Kim D."/>
            <person name="Ryu S."/>
            <person name="Kim W."/>
        </authorList>
    </citation>
    <scope>NUCLEOTIDE SEQUENCE [LARGE SCALE GENOMIC DNA]</scope>
    <source>
        <tissue evidence="2">Muscle</tissue>
    </source>
</reference>
<evidence type="ECO:0000313" key="2">
    <source>
        <dbReference type="EMBL" id="MPC86272.1"/>
    </source>
</evidence>
<name>A0A5B7IR21_PORTR</name>
<feature type="compositionally biased region" description="Polar residues" evidence="1">
    <location>
        <begin position="23"/>
        <end position="32"/>
    </location>
</feature>
<comment type="caution">
    <text evidence="2">The sequence shown here is derived from an EMBL/GenBank/DDBJ whole genome shotgun (WGS) entry which is preliminary data.</text>
</comment>
<accession>A0A5B7IR21</accession>
<sequence length="103" mass="11174">MRSSSEVTTRGAASEGAAPHSDPANTQQQLWTTPKGPRQLSPAIPQLTGEFLQQQQALRRVTFRTESTERSVTISCRKASVSIATPAVKGLRVIGAVMDVRRQ</sequence>
<evidence type="ECO:0000256" key="1">
    <source>
        <dbReference type="SAM" id="MobiDB-lite"/>
    </source>
</evidence>
<protein>
    <submittedName>
        <fullName evidence="2">Uncharacterized protein</fullName>
    </submittedName>
</protein>
<dbReference type="AlphaFoldDB" id="A0A5B7IR21"/>